<protein>
    <submittedName>
        <fullName evidence="3">Uncharacterized protein</fullName>
    </submittedName>
</protein>
<evidence type="ECO:0000313" key="4">
    <source>
        <dbReference type="Proteomes" id="UP001597453"/>
    </source>
</evidence>
<keyword evidence="2" id="KW-0472">Membrane</keyword>
<proteinExistence type="predicted"/>
<keyword evidence="2" id="KW-0812">Transmembrane</keyword>
<reference evidence="4" key="1">
    <citation type="journal article" date="2019" name="Int. J. Syst. Evol. Microbiol.">
        <title>The Global Catalogue of Microorganisms (GCM) 10K type strain sequencing project: providing services to taxonomists for standard genome sequencing and annotation.</title>
        <authorList>
            <consortium name="The Broad Institute Genomics Platform"/>
            <consortium name="The Broad Institute Genome Sequencing Center for Infectious Disease"/>
            <person name="Wu L."/>
            <person name="Ma J."/>
        </authorList>
    </citation>
    <scope>NUCLEOTIDE SEQUENCE [LARGE SCALE GENOMIC DNA]</scope>
    <source>
        <strain evidence="4">TISTR 1511</strain>
    </source>
</reference>
<evidence type="ECO:0000256" key="1">
    <source>
        <dbReference type="SAM" id="MobiDB-lite"/>
    </source>
</evidence>
<dbReference type="RefSeq" id="WP_066058715.1">
    <property type="nucleotide sequence ID" value="NZ_JBHUNF010000004.1"/>
</dbReference>
<feature type="region of interest" description="Disordered" evidence="1">
    <location>
        <begin position="47"/>
        <end position="97"/>
    </location>
</feature>
<keyword evidence="2" id="KW-1133">Transmembrane helix</keyword>
<sequence length="97" mass="10445">MTQDWWLNALWSVVPTLIIGALFGLILYAALNADRKVREIRAEVEREYEAKTGKKVPPADGAPRATAPAASEPEVADAGEFPAAHTSSLEMPKSDAP</sequence>
<organism evidence="3 4">
    <name type="scientific">Gulosibacter bifidus</name>
    <dbReference type="NCBI Taxonomy" id="272239"/>
    <lineage>
        <taxon>Bacteria</taxon>
        <taxon>Bacillati</taxon>
        <taxon>Actinomycetota</taxon>
        <taxon>Actinomycetes</taxon>
        <taxon>Micrococcales</taxon>
        <taxon>Microbacteriaceae</taxon>
        <taxon>Gulosibacter</taxon>
    </lineage>
</organism>
<dbReference type="EMBL" id="JBHUNF010000004">
    <property type="protein sequence ID" value="MFD2675304.1"/>
    <property type="molecule type" value="Genomic_DNA"/>
</dbReference>
<feature type="transmembrane region" description="Helical" evidence="2">
    <location>
        <begin position="6"/>
        <end position="31"/>
    </location>
</feature>
<name>A0ABW5RK89_9MICO</name>
<feature type="compositionally biased region" description="Low complexity" evidence="1">
    <location>
        <begin position="58"/>
        <end position="73"/>
    </location>
</feature>
<accession>A0ABW5RK89</accession>
<evidence type="ECO:0000313" key="3">
    <source>
        <dbReference type="EMBL" id="MFD2675304.1"/>
    </source>
</evidence>
<evidence type="ECO:0000256" key="2">
    <source>
        <dbReference type="SAM" id="Phobius"/>
    </source>
</evidence>
<comment type="caution">
    <text evidence="3">The sequence shown here is derived from an EMBL/GenBank/DDBJ whole genome shotgun (WGS) entry which is preliminary data.</text>
</comment>
<dbReference type="Proteomes" id="UP001597453">
    <property type="component" value="Unassembled WGS sequence"/>
</dbReference>
<gene>
    <name evidence="3" type="ORF">ACFSUQ_08370</name>
</gene>
<keyword evidence="4" id="KW-1185">Reference proteome</keyword>